<keyword evidence="2" id="KW-0472">Membrane</keyword>
<sequence length="199" mass="23176">MLIKEIFDRVVSFIALVILLPLFLVVALLIKLESPGPVFFLQERVGKDGKIFKIFKFRTMTSDAPEKTKGKYIDKFNPYVTKVGRILRHTSIDELPQLINVLKGEMSLVGPRPTLPYQVMKYNDFQKKRLLMKPGITSWASIHGRNKLTWPVRIEYDVWYVEHWSFWLDIKILFKTVWVVASGEGLYADRETDEIAKVD</sequence>
<dbReference type="Pfam" id="PF02397">
    <property type="entry name" value="Bac_transf"/>
    <property type="match status" value="1"/>
</dbReference>
<dbReference type="InterPro" id="IPR003362">
    <property type="entry name" value="Bact_transf"/>
</dbReference>
<dbReference type="AlphaFoldDB" id="A0A7C5YSB7"/>
<keyword evidence="2" id="KW-0812">Transmembrane</keyword>
<feature type="domain" description="Bacterial sugar transferase" evidence="3">
    <location>
        <begin position="4"/>
        <end position="181"/>
    </location>
</feature>
<dbReference type="PANTHER" id="PTHR30576">
    <property type="entry name" value="COLANIC BIOSYNTHESIS UDP-GLUCOSE LIPID CARRIER TRANSFERASE"/>
    <property type="match status" value="1"/>
</dbReference>
<dbReference type="PANTHER" id="PTHR30576:SF0">
    <property type="entry name" value="UNDECAPRENYL-PHOSPHATE N-ACETYLGALACTOSAMINYL 1-PHOSPHATE TRANSFERASE-RELATED"/>
    <property type="match status" value="1"/>
</dbReference>
<comment type="caution">
    <text evidence="4">The sequence shown here is derived from an EMBL/GenBank/DDBJ whole genome shotgun (WGS) entry which is preliminary data.</text>
</comment>
<name>A0A7C5YSB7_UNCC3</name>
<organism evidence="4">
    <name type="scientific">candidate division CPR3 bacterium</name>
    <dbReference type="NCBI Taxonomy" id="2268181"/>
    <lineage>
        <taxon>Bacteria</taxon>
        <taxon>Bacteria division CPR3</taxon>
    </lineage>
</organism>
<protein>
    <submittedName>
        <fullName evidence="4">Sugar transferase</fullName>
    </submittedName>
</protein>
<comment type="similarity">
    <text evidence="1">Belongs to the bacterial sugar transferase family.</text>
</comment>
<dbReference type="GO" id="GO:0016780">
    <property type="term" value="F:phosphotransferase activity, for other substituted phosphate groups"/>
    <property type="evidence" value="ECO:0007669"/>
    <property type="project" value="TreeGrafter"/>
</dbReference>
<evidence type="ECO:0000313" key="4">
    <source>
        <dbReference type="EMBL" id="HHR92395.1"/>
    </source>
</evidence>
<evidence type="ECO:0000259" key="3">
    <source>
        <dbReference type="Pfam" id="PF02397"/>
    </source>
</evidence>
<reference evidence="4" key="1">
    <citation type="journal article" date="2020" name="mSystems">
        <title>Genome- and Community-Level Interaction Insights into Carbon Utilization and Element Cycling Functions of Hydrothermarchaeota in Hydrothermal Sediment.</title>
        <authorList>
            <person name="Zhou Z."/>
            <person name="Liu Y."/>
            <person name="Xu W."/>
            <person name="Pan J."/>
            <person name="Luo Z.H."/>
            <person name="Li M."/>
        </authorList>
    </citation>
    <scope>NUCLEOTIDE SEQUENCE [LARGE SCALE GENOMIC DNA]</scope>
    <source>
        <strain evidence="4">SpSt-1042</strain>
    </source>
</reference>
<keyword evidence="2" id="KW-1133">Transmembrane helix</keyword>
<proteinExistence type="inferred from homology"/>
<accession>A0A7C5YSB7</accession>
<dbReference type="EMBL" id="DRVY01000081">
    <property type="protein sequence ID" value="HHR92395.1"/>
    <property type="molecule type" value="Genomic_DNA"/>
</dbReference>
<keyword evidence="4" id="KW-0808">Transferase</keyword>
<feature type="transmembrane region" description="Helical" evidence="2">
    <location>
        <begin position="6"/>
        <end position="30"/>
    </location>
</feature>
<evidence type="ECO:0000256" key="2">
    <source>
        <dbReference type="SAM" id="Phobius"/>
    </source>
</evidence>
<gene>
    <name evidence="4" type="ORF">ENL96_02685</name>
</gene>
<evidence type="ECO:0000256" key="1">
    <source>
        <dbReference type="ARBA" id="ARBA00006464"/>
    </source>
</evidence>